<sequence length="187" mass="21924">MSKEIDISRGSLRRIVKEHLHDRAFKRSRGHFLSEQAKLKRKDRSQQLLHRFQEDRHREILFTDEKVFTVEQVLNKQNDRIYAKSKPKDVIQRKAHPLSLMVFAGISAEAKTPLIFVPQEVKVNGKAYLEILKDQVWPWAREHVGHSKWTFQQDGAPGHKSRNVQEFCRGAFPDFLAFDEWPPSSPD</sequence>
<dbReference type="Proteomes" id="UP000025227">
    <property type="component" value="Unplaced"/>
</dbReference>
<dbReference type="OMA" id="NEWPAYS"/>
<evidence type="ECO:0000313" key="2">
    <source>
        <dbReference type="WBParaSite" id="HCON_00147230-00001"/>
    </source>
</evidence>
<dbReference type="GO" id="GO:0003676">
    <property type="term" value="F:nucleic acid binding"/>
    <property type="evidence" value="ECO:0007669"/>
    <property type="project" value="InterPro"/>
</dbReference>
<dbReference type="PANTHER" id="PTHR46068:SF1">
    <property type="entry name" value="TRANSPOSASE IS30-LIKE HTH DOMAIN-CONTAINING PROTEIN"/>
    <property type="match status" value="1"/>
</dbReference>
<name>A0A7I4YUP3_HAECO</name>
<dbReference type="AlphaFoldDB" id="A0A7I4YUP3"/>
<dbReference type="Gene3D" id="3.30.420.10">
    <property type="entry name" value="Ribonuclease H-like superfamily/Ribonuclease H"/>
    <property type="match status" value="1"/>
</dbReference>
<dbReference type="PANTHER" id="PTHR46068">
    <property type="entry name" value="PROTEIN CBG27172"/>
    <property type="match status" value="1"/>
</dbReference>
<reference evidence="2" key="1">
    <citation type="submission" date="2020-12" db="UniProtKB">
        <authorList>
            <consortium name="WormBaseParasite"/>
        </authorList>
    </citation>
    <scope>IDENTIFICATION</scope>
    <source>
        <strain evidence="2">MHco3</strain>
    </source>
</reference>
<organism evidence="1 2">
    <name type="scientific">Haemonchus contortus</name>
    <name type="common">Barber pole worm</name>
    <dbReference type="NCBI Taxonomy" id="6289"/>
    <lineage>
        <taxon>Eukaryota</taxon>
        <taxon>Metazoa</taxon>
        <taxon>Ecdysozoa</taxon>
        <taxon>Nematoda</taxon>
        <taxon>Chromadorea</taxon>
        <taxon>Rhabditida</taxon>
        <taxon>Rhabditina</taxon>
        <taxon>Rhabditomorpha</taxon>
        <taxon>Strongyloidea</taxon>
        <taxon>Trichostrongylidae</taxon>
        <taxon>Haemonchus</taxon>
    </lineage>
</organism>
<proteinExistence type="predicted"/>
<protein>
    <submittedName>
        <fullName evidence="2">DDE_3 domain-containing protein</fullName>
    </submittedName>
</protein>
<dbReference type="InterPro" id="IPR036397">
    <property type="entry name" value="RNaseH_sf"/>
</dbReference>
<accession>A0A7I4YUP3</accession>
<evidence type="ECO:0000313" key="1">
    <source>
        <dbReference type="Proteomes" id="UP000025227"/>
    </source>
</evidence>
<dbReference type="OrthoDB" id="7951431at2759"/>
<dbReference type="WBParaSite" id="HCON_00147230-00001">
    <property type="protein sequence ID" value="HCON_00147230-00001"/>
    <property type="gene ID" value="HCON_00147230"/>
</dbReference>
<keyword evidence="1" id="KW-1185">Reference proteome</keyword>